<dbReference type="PANTHER" id="PTHR43674">
    <property type="entry name" value="NITRILASE C965.09-RELATED"/>
    <property type="match status" value="1"/>
</dbReference>
<comment type="caution">
    <text evidence="3">The sequence shown here is derived from an EMBL/GenBank/DDBJ whole genome shotgun (WGS) entry which is preliminary data.</text>
</comment>
<organism evidence="3 4">
    <name type="scientific">Duganella phyllosphaerae</name>
    <dbReference type="NCBI Taxonomy" id="762836"/>
    <lineage>
        <taxon>Bacteria</taxon>
        <taxon>Pseudomonadati</taxon>
        <taxon>Pseudomonadota</taxon>
        <taxon>Betaproteobacteria</taxon>
        <taxon>Burkholderiales</taxon>
        <taxon>Oxalobacteraceae</taxon>
        <taxon>Telluria group</taxon>
        <taxon>Duganella</taxon>
    </lineage>
</organism>
<dbReference type="GO" id="GO:0050126">
    <property type="term" value="F:N-carbamoylputrescine amidase activity"/>
    <property type="evidence" value="ECO:0007669"/>
    <property type="project" value="TreeGrafter"/>
</dbReference>
<keyword evidence="4" id="KW-1185">Reference proteome</keyword>
<dbReference type="Proteomes" id="UP000175989">
    <property type="component" value="Unassembled WGS sequence"/>
</dbReference>
<evidence type="ECO:0000256" key="1">
    <source>
        <dbReference type="ARBA" id="ARBA00022801"/>
    </source>
</evidence>
<name>A0A1E7WRN4_9BURK</name>
<dbReference type="PATRIC" id="fig|762836.4.peg.2165"/>
<accession>A0A1E7WRN4</accession>
<sequence length="242" mass="25369">MKLVAAQIASTAGDIVKNIAKHEQLVERAATHGANGIFFPELSLTGYEPGLAAQLAMAPDDQRLDTFQRLSDRFAMLIAVGAPLRGEHGIEIGMIVFQPGVARSAYAKQQLHADELPFFSPGAQQRLFSVGGHLLAPAICYESLQPDHAQQAADAGAHIYFASVAKSARGVAAAYNHYPAIARRHAMTVIMANCVGPADNFNGAGQSGVWSADGALVICAPATAEALLVHDVMGGTGELVTL</sequence>
<dbReference type="Pfam" id="PF00795">
    <property type="entry name" value="CN_hydrolase"/>
    <property type="match status" value="1"/>
</dbReference>
<feature type="domain" description="CN hydrolase" evidence="2">
    <location>
        <begin position="1"/>
        <end position="234"/>
    </location>
</feature>
<dbReference type="InterPro" id="IPR036526">
    <property type="entry name" value="C-N_Hydrolase_sf"/>
</dbReference>
<gene>
    <name evidence="3" type="ORF">DUPY_20890</name>
</gene>
<dbReference type="InterPro" id="IPR050345">
    <property type="entry name" value="Aliph_Amidase/BUP"/>
</dbReference>
<reference evidence="4" key="1">
    <citation type="journal article" date="2016" name="Front. Microbiol.">
        <title>Molecular Keys to the Janthinobacterium and Duganella spp. Interaction with the Plant Pathogen Fusarium graminearum.</title>
        <authorList>
            <person name="Haack F.S."/>
            <person name="Poehlein A."/>
            <person name="Kroger C."/>
            <person name="Voigt C.A."/>
            <person name="Piepenbring M."/>
            <person name="Bode H.B."/>
            <person name="Daniel R."/>
            <person name="Schafer W."/>
            <person name="Streit W.R."/>
        </authorList>
    </citation>
    <scope>NUCLEOTIDE SEQUENCE [LARGE SCALE GENOMIC DNA]</scope>
    <source>
        <strain evidence="4">T54</strain>
    </source>
</reference>
<evidence type="ECO:0000313" key="3">
    <source>
        <dbReference type="EMBL" id="OFA02202.1"/>
    </source>
</evidence>
<dbReference type="Gene3D" id="3.60.110.10">
    <property type="entry name" value="Carbon-nitrogen hydrolase"/>
    <property type="match status" value="1"/>
</dbReference>
<protein>
    <submittedName>
        <fullName evidence="3">NAD synthetase</fullName>
    </submittedName>
</protein>
<dbReference type="GO" id="GO:0033388">
    <property type="term" value="P:putrescine biosynthetic process from arginine"/>
    <property type="evidence" value="ECO:0007669"/>
    <property type="project" value="TreeGrafter"/>
</dbReference>
<evidence type="ECO:0000259" key="2">
    <source>
        <dbReference type="PROSITE" id="PS50263"/>
    </source>
</evidence>
<dbReference type="PANTHER" id="PTHR43674:SF2">
    <property type="entry name" value="BETA-UREIDOPROPIONASE"/>
    <property type="match status" value="1"/>
</dbReference>
<dbReference type="SUPFAM" id="SSF56317">
    <property type="entry name" value="Carbon-nitrogen hydrolase"/>
    <property type="match status" value="1"/>
</dbReference>
<dbReference type="OrthoDB" id="9803803at2"/>
<evidence type="ECO:0000313" key="4">
    <source>
        <dbReference type="Proteomes" id="UP000175989"/>
    </source>
</evidence>
<dbReference type="RefSeq" id="WP_070247772.1">
    <property type="nucleotide sequence ID" value="NZ_LROM01000077.1"/>
</dbReference>
<dbReference type="PROSITE" id="PS50263">
    <property type="entry name" value="CN_HYDROLASE"/>
    <property type="match status" value="1"/>
</dbReference>
<dbReference type="AlphaFoldDB" id="A0A1E7WRN4"/>
<proteinExistence type="predicted"/>
<dbReference type="InterPro" id="IPR003010">
    <property type="entry name" value="C-N_Hydrolase"/>
</dbReference>
<dbReference type="EMBL" id="LROM01000077">
    <property type="protein sequence ID" value="OFA02202.1"/>
    <property type="molecule type" value="Genomic_DNA"/>
</dbReference>
<dbReference type="CDD" id="cd07197">
    <property type="entry name" value="nitrilase"/>
    <property type="match status" value="1"/>
</dbReference>
<keyword evidence="1" id="KW-0378">Hydrolase</keyword>